<dbReference type="PANTHER" id="PTHR13297:SF5">
    <property type="entry name" value="TBC1 DOMAIN FAMILY MEMBER 23"/>
    <property type="match status" value="1"/>
</dbReference>
<organism evidence="2 3">
    <name type="scientific">Blepharisma stoltei</name>
    <dbReference type="NCBI Taxonomy" id="1481888"/>
    <lineage>
        <taxon>Eukaryota</taxon>
        <taxon>Sar</taxon>
        <taxon>Alveolata</taxon>
        <taxon>Ciliophora</taxon>
        <taxon>Postciliodesmatophora</taxon>
        <taxon>Heterotrichea</taxon>
        <taxon>Heterotrichida</taxon>
        <taxon>Blepharismidae</taxon>
        <taxon>Blepharisma</taxon>
    </lineage>
</organism>
<feature type="domain" description="Rab-GAP TBC" evidence="1">
    <location>
        <begin position="1"/>
        <end position="183"/>
    </location>
</feature>
<dbReference type="InterPro" id="IPR000195">
    <property type="entry name" value="Rab-GAP-TBC_dom"/>
</dbReference>
<gene>
    <name evidence="2" type="ORF">BSTOLATCC_MIC39684</name>
</gene>
<dbReference type="GO" id="GO:0005802">
    <property type="term" value="C:trans-Golgi network"/>
    <property type="evidence" value="ECO:0007669"/>
    <property type="project" value="TreeGrafter"/>
</dbReference>
<sequence length="606" mass="69238">MEPAIQSCILRINQLLIPDEILPYNVETKLDHFSQAIIKSDSERTRADQLTAEERKFIERLLTRYCKEHELGYIQGMNEVIGPFVYMMRDGIPIHKVYSCFENFVGVCLPYLFIDKSLRPVQGLFLIFKLLLRYHEPVICNFLQSKCITPELFATSWFLTGFAGKIKNLEVLYKIWEESIIEADPLFFCFIGIAFLKKFKNFIMSAEDERLASSISRMFDSEIIDPGEIIDSARKMKKNMPNSMHSKLASYELYDLETINSTIQNLKKECTLSILSREAMQRCYPDVNFCGCTHRACSWCTASENDVLVMILDCRTEYEQKAGVYPNTALLDPNAYKDHNILMQIPDMLEGIKGVYHICLLGSKCFRTSNFDLSGSYDTNNQDAVQNMLENLLQILFAKDFPYVSVVEGGFERCHEIALYNDLLITNHSHDYCLVCSPNGPKYTSIVKNKLSNLKRSMVGRVRALSLNLKGIGKSISLLEPSKKTERENIPLVVSANTKYFLCKQYDKSTGEKSQDNFSLVVSDSDIYLGLAPSSDPKKIVELIGCFKIENLLKMSSPRNIENNITLHFSNLDKPLSLLMTSKSQMQSCVEFISKKYHNLKPSLNN</sequence>
<dbReference type="GO" id="GO:0005829">
    <property type="term" value="C:cytosol"/>
    <property type="evidence" value="ECO:0007669"/>
    <property type="project" value="GOC"/>
</dbReference>
<dbReference type="Gene3D" id="1.10.472.80">
    <property type="entry name" value="Ypt/Rab-GAP domain of gyp1p, domain 3"/>
    <property type="match status" value="1"/>
</dbReference>
<name>A0AAU9JCR0_9CILI</name>
<dbReference type="SMART" id="SM00164">
    <property type="entry name" value="TBC"/>
    <property type="match status" value="1"/>
</dbReference>
<protein>
    <recommendedName>
        <fullName evidence="1">Rab-GAP TBC domain-containing protein</fullName>
    </recommendedName>
</protein>
<reference evidence="2" key="1">
    <citation type="submission" date="2021-09" db="EMBL/GenBank/DDBJ databases">
        <authorList>
            <consortium name="AG Swart"/>
            <person name="Singh M."/>
            <person name="Singh A."/>
            <person name="Seah K."/>
            <person name="Emmerich C."/>
        </authorList>
    </citation>
    <scope>NUCLEOTIDE SEQUENCE</scope>
    <source>
        <strain evidence="2">ATCC30299</strain>
    </source>
</reference>
<dbReference type="GO" id="GO:0099041">
    <property type="term" value="P:vesicle tethering to Golgi"/>
    <property type="evidence" value="ECO:0007669"/>
    <property type="project" value="TreeGrafter"/>
</dbReference>
<keyword evidence="3" id="KW-1185">Reference proteome</keyword>
<dbReference type="PROSITE" id="PS50086">
    <property type="entry name" value="TBC_RABGAP"/>
    <property type="match status" value="1"/>
</dbReference>
<evidence type="ECO:0000259" key="1">
    <source>
        <dbReference type="PROSITE" id="PS50086"/>
    </source>
</evidence>
<evidence type="ECO:0000313" key="2">
    <source>
        <dbReference type="EMBL" id="CAG9325901.1"/>
    </source>
</evidence>
<dbReference type="SUPFAM" id="SSF47923">
    <property type="entry name" value="Ypt/Rab-GAP domain of gyp1p"/>
    <property type="match status" value="2"/>
</dbReference>
<proteinExistence type="predicted"/>
<evidence type="ECO:0000313" key="3">
    <source>
        <dbReference type="Proteomes" id="UP001162131"/>
    </source>
</evidence>
<comment type="caution">
    <text evidence="2">The sequence shown here is derived from an EMBL/GenBank/DDBJ whole genome shotgun (WGS) entry which is preliminary data.</text>
</comment>
<dbReference type="EMBL" id="CAJZBQ010000039">
    <property type="protein sequence ID" value="CAG9325901.1"/>
    <property type="molecule type" value="Genomic_DNA"/>
</dbReference>
<dbReference type="PANTHER" id="PTHR13297">
    <property type="entry name" value="TBC1 DOMAIN FAMILY MEMBER 23-RELATED"/>
    <property type="match status" value="1"/>
</dbReference>
<dbReference type="InterPro" id="IPR035969">
    <property type="entry name" value="Rab-GAP_TBC_sf"/>
</dbReference>
<accession>A0AAU9JCR0</accession>
<dbReference type="AlphaFoldDB" id="A0AAU9JCR0"/>
<dbReference type="Pfam" id="PF00566">
    <property type="entry name" value="RabGAP-TBC"/>
    <property type="match status" value="1"/>
</dbReference>
<dbReference type="InterPro" id="IPR039755">
    <property type="entry name" value="TBC1D23"/>
</dbReference>
<dbReference type="Gene3D" id="1.10.8.270">
    <property type="entry name" value="putative rabgap domain of human tbc1 domain family member 14 like domains"/>
    <property type="match status" value="1"/>
</dbReference>
<dbReference type="Proteomes" id="UP001162131">
    <property type="component" value="Unassembled WGS sequence"/>
</dbReference>
<dbReference type="GO" id="GO:0042147">
    <property type="term" value="P:retrograde transport, endosome to Golgi"/>
    <property type="evidence" value="ECO:0007669"/>
    <property type="project" value="InterPro"/>
</dbReference>